<feature type="domain" description="DUF3298" evidence="2">
    <location>
        <begin position="151"/>
        <end position="226"/>
    </location>
</feature>
<comment type="caution">
    <text evidence="3">The sequence shown here is derived from an EMBL/GenBank/DDBJ whole genome shotgun (WGS) entry which is preliminary data.</text>
</comment>
<evidence type="ECO:0000313" key="4">
    <source>
        <dbReference type="Proteomes" id="UP000696413"/>
    </source>
</evidence>
<organism evidence="3 4">
    <name type="scientific">Mycolicibacterium goodii</name>
    <name type="common">Mycobacterium goodii</name>
    <dbReference type="NCBI Taxonomy" id="134601"/>
    <lineage>
        <taxon>Bacteria</taxon>
        <taxon>Bacillati</taxon>
        <taxon>Actinomycetota</taxon>
        <taxon>Actinomycetes</taxon>
        <taxon>Mycobacteriales</taxon>
        <taxon>Mycobacteriaceae</taxon>
        <taxon>Mycolicibacterium</taxon>
    </lineage>
</organism>
<dbReference type="Gene3D" id="3.30.565.40">
    <property type="entry name" value="Fervidobacterium nodosum Rt17-B1 like"/>
    <property type="match status" value="1"/>
</dbReference>
<keyword evidence="4" id="KW-1185">Reference proteome</keyword>
<evidence type="ECO:0000256" key="1">
    <source>
        <dbReference type="SAM" id="SignalP"/>
    </source>
</evidence>
<sequence length="233" mass="24625">MRISTVVGVLAAGVLIGGVTAPTVAAQSTCADLGGTVDADQVCQVHTANATYTLDYTFSTTYPDQAAVVGYLSQTRDGFINVSDMPGSRDQPYVLDARGTSYSSSGTPGLPPRTQSLVLEVFQDVGGAQPETWYKAFNYDLGKRAPITFDTLFKPGTRPLDVIFPIVQRDLEMQSGIVHSTSQSAGMDPAHYQNFAITDDAVIFFFDRGALVADSAGALQASVPRSAVASLLA</sequence>
<feature type="signal peptide" evidence="1">
    <location>
        <begin position="1"/>
        <end position="25"/>
    </location>
</feature>
<accession>A0ABS6HPQ7</accession>
<protein>
    <submittedName>
        <fullName evidence="3">RsiV family protein</fullName>
    </submittedName>
</protein>
<dbReference type="InterPro" id="IPR037126">
    <property type="entry name" value="PdaC/RsiV-like_sf"/>
</dbReference>
<keyword evidence="1" id="KW-0732">Signal</keyword>
<evidence type="ECO:0000259" key="2">
    <source>
        <dbReference type="Pfam" id="PF11738"/>
    </source>
</evidence>
<proteinExistence type="predicted"/>
<evidence type="ECO:0000313" key="3">
    <source>
        <dbReference type="EMBL" id="MBU8824686.1"/>
    </source>
</evidence>
<feature type="chain" id="PRO_5045049852" evidence="1">
    <location>
        <begin position="26"/>
        <end position="233"/>
    </location>
</feature>
<dbReference type="Gene3D" id="3.90.640.20">
    <property type="entry name" value="Heat-shock cognate protein, ATPase"/>
    <property type="match status" value="1"/>
</dbReference>
<dbReference type="InterPro" id="IPR053421">
    <property type="entry name" value="Esterase_Immunogenic_RsiV"/>
</dbReference>
<reference evidence="3 4" key="1">
    <citation type="submission" date="2021-05" db="EMBL/GenBank/DDBJ databases">
        <title>Draft Genome Sequences of Clinical Respiratory Isolates of Mycobacterium goodii Recovered in Ireland.</title>
        <authorList>
            <person name="Flanagan P.R."/>
            <person name="Mok S."/>
            <person name="Roycroft E."/>
            <person name="Rogers T.R."/>
            <person name="Fitzgibbon M."/>
        </authorList>
    </citation>
    <scope>NUCLEOTIDE SEQUENCE [LARGE SCALE GENOMIC DNA]</scope>
    <source>
        <strain evidence="3 4">14IE55</strain>
    </source>
</reference>
<dbReference type="Proteomes" id="UP000696413">
    <property type="component" value="Unassembled WGS sequence"/>
</dbReference>
<dbReference type="NCBIfam" id="NF043047">
    <property type="entry name" value="EstaseRv3036c"/>
    <property type="match status" value="1"/>
</dbReference>
<gene>
    <name evidence="3" type="ORF">KL859_17660</name>
</gene>
<dbReference type="InterPro" id="IPR021729">
    <property type="entry name" value="DUF3298"/>
</dbReference>
<name>A0ABS6HPQ7_MYCGD</name>
<dbReference type="RefSeq" id="WP_100518423.1">
    <property type="nucleotide sequence ID" value="NZ_JAHBOK010000035.1"/>
</dbReference>
<dbReference type="Pfam" id="PF11738">
    <property type="entry name" value="DUF3298"/>
    <property type="match status" value="1"/>
</dbReference>
<dbReference type="EMBL" id="JAHBOM010000012">
    <property type="protein sequence ID" value="MBU8824686.1"/>
    <property type="molecule type" value="Genomic_DNA"/>
</dbReference>